<dbReference type="EMBL" id="JAUOTP010000009">
    <property type="protein sequence ID" value="MDO6416125.1"/>
    <property type="molecule type" value="Genomic_DNA"/>
</dbReference>
<comment type="caution">
    <text evidence="2">The sequence shown here is derived from an EMBL/GenBank/DDBJ whole genome shotgun (WGS) entry which is preliminary data.</text>
</comment>
<proteinExistence type="predicted"/>
<evidence type="ECO:0000256" key="1">
    <source>
        <dbReference type="SAM" id="MobiDB-lite"/>
    </source>
</evidence>
<reference evidence="2" key="1">
    <citation type="submission" date="2023-07" db="EMBL/GenBank/DDBJ databases">
        <authorList>
            <person name="Kim M."/>
        </authorList>
    </citation>
    <scope>NUCLEOTIDE SEQUENCE</scope>
    <source>
        <strain evidence="2">BIUV-7</strain>
    </source>
</reference>
<evidence type="ECO:0000313" key="2">
    <source>
        <dbReference type="EMBL" id="MDO6416125.1"/>
    </source>
</evidence>
<feature type="region of interest" description="Disordered" evidence="1">
    <location>
        <begin position="194"/>
        <end position="213"/>
    </location>
</feature>
<dbReference type="Proteomes" id="UP001169764">
    <property type="component" value="Unassembled WGS sequence"/>
</dbReference>
<accession>A0ABT8YCR9</accession>
<dbReference type="RefSeq" id="WP_303545170.1">
    <property type="nucleotide sequence ID" value="NZ_JAUOTP010000009.1"/>
</dbReference>
<evidence type="ECO:0000313" key="3">
    <source>
        <dbReference type="Proteomes" id="UP001169764"/>
    </source>
</evidence>
<name>A0ABT8YCR9_9SPHN</name>
<organism evidence="2 3">
    <name type="scientific">Sphingomonas natans</name>
    <dbReference type="NCBI Taxonomy" id="3063330"/>
    <lineage>
        <taxon>Bacteria</taxon>
        <taxon>Pseudomonadati</taxon>
        <taxon>Pseudomonadota</taxon>
        <taxon>Alphaproteobacteria</taxon>
        <taxon>Sphingomonadales</taxon>
        <taxon>Sphingomonadaceae</taxon>
        <taxon>Sphingomonas</taxon>
    </lineage>
</organism>
<sequence length="746" mass="81534">MRAIVELVAGQAAVIRRDIDRLWDDQQTALADDWAIPYIGDLLGTLPVSELNRRGQRVSVARTIFYRRRKGTLPVLEALIRDIADLDGIVVEAFRRLGRTRHRLDPEIVGLEGLVTRTTPGGTADLRSPRVSDVVDGPFDDLAHMLDVRRRRGPYGRYNISKINFHLCRLQAFAMPLATTFDLGDNRFTLDPSGRDIDLFQPRQRPDEGEPWRPIHEWEAPASLTCRRLNAARFNLSSNEIPTSLADELAPYAGFEYRTESAFRRMLDDRLTPAQQIVHRPMLLEEALTQLSPKVHLWPGAISLTIADNAGAAPLLRHEALGADLATWATAVTVEPDRRALIDPARGRVQLTAAPPTGQAPFAQRYHFGLANPVGAGPFDRAAMLSDNDDVTGTLPTGPINGEGFFTDPGPIDSVILPTSGVQRVPTSKTYIPDLEAGQTWAGVGPLTLEAADGERPFFRFEPPAADPTVTITAATGGDPPDLVIDGLWLSIQPPDLAVVSLADPGDPAPVVPARIVIDGDWRNVVLRHCTIDPGGERARVTPLSSLPIPTITLEVRGQIELLLIDRCITGPILEATSSGDACSAREIVIQDSIVQSLDPAVPAISSRIASVELRRSTVFGDVTVDRLYATDALIRGLVRVTDTQHGCFRFSAADADPNRRLPPQFESHLLAPTIPNHFFTSRRFGDSGFAQLGPTAPMDILQGGENRSEIGVFNRRLIAIRLADLDNKITEFLPFGLIAQPITET</sequence>
<protein>
    <submittedName>
        <fullName evidence="2">Uncharacterized protein</fullName>
    </submittedName>
</protein>
<gene>
    <name evidence="2" type="ORF">Q4F19_17195</name>
</gene>
<keyword evidence="3" id="KW-1185">Reference proteome</keyword>